<dbReference type="AlphaFoldDB" id="A0AAW9PU97"/>
<protein>
    <submittedName>
        <fullName evidence="2">Uncharacterized protein</fullName>
    </submittedName>
</protein>
<gene>
    <name evidence="2" type="ORF">V2H45_17030</name>
</gene>
<comment type="caution">
    <text evidence="2">The sequence shown here is derived from an EMBL/GenBank/DDBJ whole genome shotgun (WGS) entry which is preliminary data.</text>
</comment>
<keyword evidence="3" id="KW-1185">Reference proteome</keyword>
<proteinExistence type="predicted"/>
<reference evidence="2" key="1">
    <citation type="submission" date="2024-01" db="EMBL/GenBank/DDBJ databases">
        <title>Bank of Algae and Cyanobacteria of the Azores (BACA) strain genomes.</title>
        <authorList>
            <person name="Luz R."/>
            <person name="Cordeiro R."/>
            <person name="Fonseca A."/>
            <person name="Goncalves V."/>
        </authorList>
    </citation>
    <scope>NUCLEOTIDE SEQUENCE</scope>
    <source>
        <strain evidence="2">BACA0141</strain>
    </source>
</reference>
<evidence type="ECO:0000313" key="3">
    <source>
        <dbReference type="Proteomes" id="UP001333818"/>
    </source>
</evidence>
<dbReference type="NCBIfam" id="NF045622">
    <property type="entry name" value="Npun_F5560_fam"/>
    <property type="match status" value="1"/>
</dbReference>
<dbReference type="RefSeq" id="WP_330484880.1">
    <property type="nucleotide sequence ID" value="NZ_JAZBJZ010000078.1"/>
</dbReference>
<evidence type="ECO:0000256" key="1">
    <source>
        <dbReference type="SAM" id="Coils"/>
    </source>
</evidence>
<feature type="coiled-coil region" evidence="1">
    <location>
        <begin position="1"/>
        <end position="147"/>
    </location>
</feature>
<sequence>MKTIEESREEIGQLKKELEQRDLLVQQLSEELFRLVKGNSAFIPSQEMSEQHAENVRILTNKLASVEDQLFVAHGQLMDRDREIIELRQSVQELSDRTKMLEQVVQELPNVYRNKFAERMVPIKQKVEALQKENRQLHIELQSLSFRLANRVRPQRLELPRVQIGSPALPVFG</sequence>
<dbReference type="InterPro" id="IPR054639">
    <property type="entry name" value="Npun_F5560-like"/>
</dbReference>
<organism evidence="2 3">
    <name type="scientific">Tumidithrix elongata BACA0141</name>
    <dbReference type="NCBI Taxonomy" id="2716417"/>
    <lineage>
        <taxon>Bacteria</taxon>
        <taxon>Bacillati</taxon>
        <taxon>Cyanobacteriota</taxon>
        <taxon>Cyanophyceae</taxon>
        <taxon>Pseudanabaenales</taxon>
        <taxon>Pseudanabaenaceae</taxon>
        <taxon>Tumidithrix</taxon>
        <taxon>Tumidithrix elongata</taxon>
    </lineage>
</organism>
<dbReference type="EMBL" id="JAZBJZ010000078">
    <property type="protein sequence ID" value="MEE3718447.1"/>
    <property type="molecule type" value="Genomic_DNA"/>
</dbReference>
<accession>A0AAW9PU97</accession>
<name>A0AAW9PU97_9CYAN</name>
<evidence type="ECO:0000313" key="2">
    <source>
        <dbReference type="EMBL" id="MEE3718447.1"/>
    </source>
</evidence>
<dbReference type="Proteomes" id="UP001333818">
    <property type="component" value="Unassembled WGS sequence"/>
</dbReference>
<keyword evidence="1" id="KW-0175">Coiled coil</keyword>